<evidence type="ECO:0000256" key="1">
    <source>
        <dbReference type="SAM" id="MobiDB-lite"/>
    </source>
</evidence>
<reference evidence="2 3" key="2">
    <citation type="journal article" date="2010" name="Proc. Natl. Acad. Sci. U.S.A.">
        <title>Enigmatic, ultrasmall, uncultivated Archaea.</title>
        <authorList>
            <person name="Baker B.J."/>
            <person name="Comolli L.R."/>
            <person name="Dick G.J."/>
            <person name="Hauser L.J."/>
            <person name="Hyatt D."/>
            <person name="Dill B.D."/>
            <person name="Land M.L."/>
            <person name="Verberkmoes N.C."/>
            <person name="Hettich R.L."/>
            <person name="Banfield J.F."/>
        </authorList>
    </citation>
    <scope>NUCLEOTIDE SEQUENCE [LARGE SCALE GENOMIC DNA]</scope>
    <source>
        <strain evidence="2">ARMAN-2</strain>
    </source>
</reference>
<name>C7DHC1_MICA2</name>
<keyword evidence="3" id="KW-1185">Reference proteome</keyword>
<feature type="compositionally biased region" description="Polar residues" evidence="1">
    <location>
        <begin position="9"/>
        <end position="20"/>
    </location>
</feature>
<dbReference type="InterPro" id="IPR033469">
    <property type="entry name" value="CYTH-like_dom_sf"/>
</dbReference>
<proteinExistence type="predicted"/>
<sequence length="226" mass="26120">MRKMHENPAESTFSSKSSGSMPREIEINLFGIKKAQAETSLRKAGAKLVGRYHFRRFDFQVTKISSRSINGYISGKRSAKSYRTTWVRVRTDGKRTTLTLKEQIGKDIRNRFEHEVSVSDFATTARIIHKIIPYSEYDYFESDRDEYELNGMNITIDKFPRLPYSMEIEGKSKSKILKLVERLGISGEKEYNKSMPTEKYYKMHGVDYGPIARTYAKKAAGLLKSR</sequence>
<accession>C7DHC1</accession>
<dbReference type="AlphaFoldDB" id="C7DHC1"/>
<evidence type="ECO:0000313" key="2">
    <source>
        <dbReference type="EMBL" id="EET90023.1"/>
    </source>
</evidence>
<protein>
    <recommendedName>
        <fullName evidence="4">CYTH domain-containing protein</fullName>
    </recommendedName>
</protein>
<feature type="region of interest" description="Disordered" evidence="1">
    <location>
        <begin position="1"/>
        <end position="20"/>
    </location>
</feature>
<reference evidence="2 3" key="1">
    <citation type="journal article" date="2009" name="Genome Biol.">
        <title>Community-wide analysis of microbial genome sequence signatures.</title>
        <authorList>
            <person name="Dick G.J."/>
            <person name="Andersson A.F."/>
            <person name="Baker B.J."/>
            <person name="Simmons S.L."/>
            <person name="Thomas B.C."/>
            <person name="Yelton A.P."/>
            <person name="Banfield J.F."/>
        </authorList>
    </citation>
    <scope>NUCLEOTIDE SEQUENCE [LARGE SCALE GENOMIC DNA]</scope>
    <source>
        <strain evidence="2">ARMAN-2</strain>
    </source>
</reference>
<evidence type="ECO:0000313" key="3">
    <source>
        <dbReference type="Proteomes" id="UP000332487"/>
    </source>
</evidence>
<dbReference type="Gene3D" id="2.40.320.10">
    <property type="entry name" value="Hypothetical Protein Pfu-838710-001"/>
    <property type="match status" value="1"/>
</dbReference>
<organism evidence="2 3">
    <name type="scientific">Candidatus Micrarchaeum acidiphilum ARMAN-2</name>
    <dbReference type="NCBI Taxonomy" id="425595"/>
    <lineage>
        <taxon>Archaea</taxon>
        <taxon>Candidatus Micrarchaeota</taxon>
        <taxon>Candidatus Micrarchaeia</taxon>
        <taxon>Candidatus Micrarchaeales</taxon>
        <taxon>Candidatus Micrarchaeaceae</taxon>
        <taxon>Candidatus Micrarchaeum</taxon>
    </lineage>
</organism>
<evidence type="ECO:0008006" key="4">
    <source>
        <dbReference type="Google" id="ProtNLM"/>
    </source>
</evidence>
<dbReference type="EMBL" id="GG697240">
    <property type="protein sequence ID" value="EET90023.1"/>
    <property type="molecule type" value="Genomic_DNA"/>
</dbReference>
<gene>
    <name evidence="2" type="ORF">UNLARM2_0467</name>
</gene>
<dbReference type="Proteomes" id="UP000332487">
    <property type="component" value="Unassembled WGS sequence"/>
</dbReference>
<dbReference type="SUPFAM" id="SSF55154">
    <property type="entry name" value="CYTH-like phosphatases"/>
    <property type="match status" value="1"/>
</dbReference>